<evidence type="ECO:0000256" key="4">
    <source>
        <dbReference type="ARBA" id="ARBA00023159"/>
    </source>
</evidence>
<proteinExistence type="inferred from homology"/>
<dbReference type="PROSITE" id="PS50931">
    <property type="entry name" value="HTH_LYSR"/>
    <property type="match status" value="1"/>
</dbReference>
<keyword evidence="3" id="KW-0238">DNA-binding</keyword>
<evidence type="ECO:0000259" key="6">
    <source>
        <dbReference type="PROSITE" id="PS50931"/>
    </source>
</evidence>
<dbReference type="InterPro" id="IPR036390">
    <property type="entry name" value="WH_DNA-bd_sf"/>
</dbReference>
<comment type="caution">
    <text evidence="7">The sequence shown here is derived from an EMBL/GenBank/DDBJ whole genome shotgun (WGS) entry which is preliminary data.</text>
</comment>
<dbReference type="Gene3D" id="1.10.10.10">
    <property type="entry name" value="Winged helix-like DNA-binding domain superfamily/Winged helix DNA-binding domain"/>
    <property type="match status" value="1"/>
</dbReference>
<protein>
    <submittedName>
        <fullName evidence="7">LysR family transcriptional regulator</fullName>
    </submittedName>
</protein>
<sequence>MRLRQVEYFVAVVEAGSITQAAANLYLAQPSLSHQITTLEKELGGALFERMPRGLRLTPAGRAFLVEAKRIVSDVNRAKRAVQSVTEGVLGELEISTITSLAVGVIPSVARRWREHHPKMALRLHEYTHADRLEEGLLNGVGDFGFGPIPKLPMGEVIELGTEEFVFVLPSDDPLAGQHSVDPAELANRPWVLYDHAHGLSNVVTAVCSAHGFAPTGAVRTSQVESAARLAAAGLGPALLPANVIPTQIEAVVLSATKPLIRRLAAFSRAPMPEVVRSFVDEIADPSHGLVPATSLPDEYFEL</sequence>
<dbReference type="InterPro" id="IPR005119">
    <property type="entry name" value="LysR_subst-bd"/>
</dbReference>
<comment type="similarity">
    <text evidence="1">Belongs to the LysR transcriptional regulatory family.</text>
</comment>
<dbReference type="Gene3D" id="3.40.190.290">
    <property type="match status" value="1"/>
</dbReference>
<evidence type="ECO:0000313" key="7">
    <source>
        <dbReference type="EMBL" id="MBU8826599.1"/>
    </source>
</evidence>
<dbReference type="Pfam" id="PF03466">
    <property type="entry name" value="LysR_substrate"/>
    <property type="match status" value="1"/>
</dbReference>
<dbReference type="PRINTS" id="PR00039">
    <property type="entry name" value="HTHLYSR"/>
</dbReference>
<dbReference type="Proteomes" id="UP000696413">
    <property type="component" value="Unassembled WGS sequence"/>
</dbReference>
<accession>A0ABS6HY37</accession>
<organism evidence="7 8">
    <name type="scientific">Mycolicibacterium goodii</name>
    <name type="common">Mycobacterium goodii</name>
    <dbReference type="NCBI Taxonomy" id="134601"/>
    <lineage>
        <taxon>Bacteria</taxon>
        <taxon>Bacillati</taxon>
        <taxon>Actinomycetota</taxon>
        <taxon>Actinomycetes</taxon>
        <taxon>Mycobacteriales</taxon>
        <taxon>Mycobacteriaceae</taxon>
        <taxon>Mycolicibacterium</taxon>
    </lineage>
</organism>
<dbReference type="SUPFAM" id="SSF46785">
    <property type="entry name" value="Winged helix' DNA-binding domain"/>
    <property type="match status" value="1"/>
</dbReference>
<dbReference type="PANTHER" id="PTHR30346:SF28">
    <property type="entry name" value="HTH-TYPE TRANSCRIPTIONAL REGULATOR CYNR"/>
    <property type="match status" value="1"/>
</dbReference>
<dbReference type="SUPFAM" id="SSF53850">
    <property type="entry name" value="Periplasmic binding protein-like II"/>
    <property type="match status" value="1"/>
</dbReference>
<evidence type="ECO:0000256" key="5">
    <source>
        <dbReference type="ARBA" id="ARBA00023163"/>
    </source>
</evidence>
<reference evidence="7 8" key="1">
    <citation type="submission" date="2021-05" db="EMBL/GenBank/DDBJ databases">
        <title>Draft Genome Sequences of Clinical Respiratory Isolates of Mycobacterium goodii Recovered in Ireland.</title>
        <authorList>
            <person name="Flanagan P.R."/>
            <person name="Mok S."/>
            <person name="Roycroft E."/>
            <person name="Rogers T.R."/>
            <person name="Fitzgibbon M."/>
        </authorList>
    </citation>
    <scope>NUCLEOTIDE SEQUENCE [LARGE SCALE GENOMIC DNA]</scope>
    <source>
        <strain evidence="7 8">14IE55</strain>
    </source>
</reference>
<keyword evidence="2" id="KW-0805">Transcription regulation</keyword>
<keyword evidence="5" id="KW-0804">Transcription</keyword>
<dbReference type="Pfam" id="PF00126">
    <property type="entry name" value="HTH_1"/>
    <property type="match status" value="1"/>
</dbReference>
<keyword evidence="8" id="KW-1185">Reference proteome</keyword>
<evidence type="ECO:0000256" key="2">
    <source>
        <dbReference type="ARBA" id="ARBA00023015"/>
    </source>
</evidence>
<dbReference type="InterPro" id="IPR000847">
    <property type="entry name" value="LysR_HTH_N"/>
</dbReference>
<dbReference type="EMBL" id="JAHBOM010000027">
    <property type="protein sequence ID" value="MBU8826599.1"/>
    <property type="molecule type" value="Genomic_DNA"/>
</dbReference>
<dbReference type="CDD" id="cd05466">
    <property type="entry name" value="PBP2_LTTR_substrate"/>
    <property type="match status" value="1"/>
</dbReference>
<feature type="domain" description="HTH lysR-type" evidence="6">
    <location>
        <begin position="1"/>
        <end position="58"/>
    </location>
</feature>
<dbReference type="InterPro" id="IPR036388">
    <property type="entry name" value="WH-like_DNA-bd_sf"/>
</dbReference>
<dbReference type="RefSeq" id="WP_073679558.1">
    <property type="nucleotide sequence ID" value="NZ_JAHBOL010000031.1"/>
</dbReference>
<evidence type="ECO:0000256" key="3">
    <source>
        <dbReference type="ARBA" id="ARBA00023125"/>
    </source>
</evidence>
<dbReference type="PANTHER" id="PTHR30346">
    <property type="entry name" value="TRANSCRIPTIONAL DUAL REGULATOR HCAR-RELATED"/>
    <property type="match status" value="1"/>
</dbReference>
<evidence type="ECO:0000313" key="8">
    <source>
        <dbReference type="Proteomes" id="UP000696413"/>
    </source>
</evidence>
<keyword evidence="4" id="KW-0010">Activator</keyword>
<gene>
    <name evidence="7" type="ORF">KL859_27480</name>
</gene>
<name>A0ABS6HY37_MYCGD</name>
<evidence type="ECO:0000256" key="1">
    <source>
        <dbReference type="ARBA" id="ARBA00009437"/>
    </source>
</evidence>